<sequence>MERALTTRYLWVAAIPLLVVGLWAEWQSFFHLWYGSIIYNHGFLVLGGTLFLLYRRRHALKALTLNGSPLGLLFLAGSIAVLILSQAADIRVFRLALVPLIIIFWGWSIWGKAFLSSAGGPLLLLIFAVPVWDDLSPLLQHITVFFNTILLRAADIPATIHEFFITLDVGTFFVENGCSGVRYMMVALFLAAFYGLLYYRSNIRIALLIIAAGLLSMVANWIRVFGIIAAGHYTNMETSLIEDHELFGWAVFIVVTLVPLFFISGKLEQALPGIDDSSNHGKPEAVPASGAYTSMKWPVIASLLLLLPLLVPAALNARTETLASSWAPKLPEPDSHWSGPLRHASIWQPDYVKPDINLGGVYVSDDLEQVQMQMTGYRRQAQNKELIFYGNQLFDRKQWKLVSKASRTLKSNLSVSPDTINETVIQKNGESSYVILWSWYQVGDQLTSSRTEAKIQGALNKLRGDARGALWALAGRCGGSNDAECADQRVIFERFLQSLK</sequence>
<dbReference type="Pfam" id="PF11984">
    <property type="entry name" value="DUF3485"/>
    <property type="match status" value="1"/>
</dbReference>
<feature type="transmembrane region" description="Helical" evidence="8">
    <location>
        <begin position="246"/>
        <end position="263"/>
    </location>
</feature>
<protein>
    <submittedName>
        <fullName evidence="10">Exosortase</fullName>
    </submittedName>
</protein>
<dbReference type="NCBIfam" id="TIGR02602">
    <property type="entry name" value="8TM_EpsH"/>
    <property type="match status" value="1"/>
</dbReference>
<dbReference type="InterPro" id="IPR019127">
    <property type="entry name" value="Exosortase"/>
</dbReference>
<reference evidence="10 11" key="1">
    <citation type="submission" date="2015-06" db="EMBL/GenBank/DDBJ databases">
        <title>Marinobacter subterrani, a genetically tractable neutrophilic iron-oxidizing strain isolated from the Soudan Iron Mine.</title>
        <authorList>
            <person name="Bonis B.M."/>
            <person name="Gralnick J.A."/>
        </authorList>
    </citation>
    <scope>NUCLEOTIDE SEQUENCE [LARGE SCALE GENOMIC DNA]</scope>
    <source>
        <strain evidence="10 11">JG233</strain>
    </source>
</reference>
<feature type="domain" description="Methanolan biosynthesis EpsI" evidence="9">
    <location>
        <begin position="300"/>
        <end position="470"/>
    </location>
</feature>
<dbReference type="InterPro" id="IPR014263">
    <property type="entry name" value="Methanolan_biosynth_EpsI"/>
</dbReference>
<evidence type="ECO:0000256" key="7">
    <source>
        <dbReference type="ARBA" id="ARBA00023136"/>
    </source>
</evidence>
<feature type="transmembrane region" description="Helical" evidence="8">
    <location>
        <begin position="114"/>
        <end position="132"/>
    </location>
</feature>
<dbReference type="PATRIC" id="fig|1658765.3.peg.778"/>
<feature type="transmembrane region" description="Helical" evidence="8">
    <location>
        <begin position="181"/>
        <end position="199"/>
    </location>
</feature>
<dbReference type="GO" id="GO:0006508">
    <property type="term" value="P:proteolysis"/>
    <property type="evidence" value="ECO:0007669"/>
    <property type="project" value="UniProtKB-KW"/>
</dbReference>
<dbReference type="AlphaFoldDB" id="A0A0J7J9F8"/>
<keyword evidence="7 8" id="KW-0472">Membrane</keyword>
<dbReference type="InterPro" id="IPR026392">
    <property type="entry name" value="Exo/Archaeosortase_dom"/>
</dbReference>
<gene>
    <name evidence="10" type="ORF">Msub_10785</name>
</gene>
<keyword evidence="11" id="KW-1185">Reference proteome</keyword>
<keyword evidence="4 8" id="KW-0812">Transmembrane</keyword>
<accession>A0A0J7J9F8</accession>
<keyword evidence="5" id="KW-0378">Hydrolase</keyword>
<feature type="transmembrane region" description="Helical" evidence="8">
    <location>
        <begin position="206"/>
        <end position="234"/>
    </location>
</feature>
<organism evidence="10 11">
    <name type="scientific">Marinobacter subterrani</name>
    <dbReference type="NCBI Taxonomy" id="1658765"/>
    <lineage>
        <taxon>Bacteria</taxon>
        <taxon>Pseudomonadati</taxon>
        <taxon>Pseudomonadota</taxon>
        <taxon>Gammaproteobacteria</taxon>
        <taxon>Pseudomonadales</taxon>
        <taxon>Marinobacteraceae</taxon>
        <taxon>Marinobacter</taxon>
    </lineage>
</organism>
<evidence type="ECO:0000256" key="4">
    <source>
        <dbReference type="ARBA" id="ARBA00022692"/>
    </source>
</evidence>
<dbReference type="EMBL" id="LFBU01000001">
    <property type="protein sequence ID" value="KMQ74599.1"/>
    <property type="molecule type" value="Genomic_DNA"/>
</dbReference>
<comment type="caution">
    <text evidence="10">The sequence shown here is derived from an EMBL/GenBank/DDBJ whole genome shotgun (WGS) entry which is preliminary data.</text>
</comment>
<dbReference type="STRING" id="1658765.Msub_10785"/>
<dbReference type="GO" id="GO:0008233">
    <property type="term" value="F:peptidase activity"/>
    <property type="evidence" value="ECO:0007669"/>
    <property type="project" value="UniProtKB-KW"/>
</dbReference>
<dbReference type="InterPro" id="IPR013426">
    <property type="entry name" value="EpsH-like"/>
</dbReference>
<evidence type="ECO:0000256" key="1">
    <source>
        <dbReference type="ARBA" id="ARBA00004651"/>
    </source>
</evidence>
<evidence type="ECO:0000256" key="2">
    <source>
        <dbReference type="ARBA" id="ARBA00022475"/>
    </source>
</evidence>
<feature type="transmembrane region" description="Helical" evidence="8">
    <location>
        <begin position="32"/>
        <end position="53"/>
    </location>
</feature>
<evidence type="ECO:0000256" key="6">
    <source>
        <dbReference type="ARBA" id="ARBA00022989"/>
    </source>
</evidence>
<name>A0A0J7J9F8_9GAMM</name>
<feature type="transmembrane region" description="Helical" evidence="8">
    <location>
        <begin position="65"/>
        <end position="84"/>
    </location>
</feature>
<dbReference type="Proteomes" id="UP000036102">
    <property type="component" value="Unassembled WGS sequence"/>
</dbReference>
<dbReference type="InterPro" id="IPR017540">
    <property type="entry name" value="Exosortase-1"/>
</dbReference>
<evidence type="ECO:0000256" key="8">
    <source>
        <dbReference type="SAM" id="Phobius"/>
    </source>
</evidence>
<evidence type="ECO:0000313" key="10">
    <source>
        <dbReference type="EMBL" id="KMQ74599.1"/>
    </source>
</evidence>
<dbReference type="NCBIfam" id="TIGR02914">
    <property type="entry name" value="EpsI_fam"/>
    <property type="match status" value="1"/>
</dbReference>
<dbReference type="NCBIfam" id="TIGR04178">
    <property type="entry name" value="exo_archaeo"/>
    <property type="match status" value="1"/>
</dbReference>
<dbReference type="GO" id="GO:0005886">
    <property type="term" value="C:plasma membrane"/>
    <property type="evidence" value="ECO:0007669"/>
    <property type="project" value="UniProtKB-SubCell"/>
</dbReference>
<comment type="subcellular location">
    <subcellularLocation>
        <location evidence="1">Cell membrane</location>
        <topology evidence="1">Multi-pass membrane protein</topology>
    </subcellularLocation>
</comment>
<evidence type="ECO:0000313" key="11">
    <source>
        <dbReference type="Proteomes" id="UP000036102"/>
    </source>
</evidence>
<evidence type="ECO:0000256" key="3">
    <source>
        <dbReference type="ARBA" id="ARBA00022670"/>
    </source>
</evidence>
<keyword evidence="2" id="KW-1003">Cell membrane</keyword>
<evidence type="ECO:0000259" key="9">
    <source>
        <dbReference type="Pfam" id="PF11984"/>
    </source>
</evidence>
<dbReference type="OrthoDB" id="9797363at2"/>
<proteinExistence type="predicted"/>
<feature type="transmembrane region" description="Helical" evidence="8">
    <location>
        <begin position="90"/>
        <end position="107"/>
    </location>
</feature>
<keyword evidence="6 8" id="KW-1133">Transmembrane helix</keyword>
<feature type="transmembrane region" description="Helical" evidence="8">
    <location>
        <begin position="9"/>
        <end position="26"/>
    </location>
</feature>
<keyword evidence="3" id="KW-0645">Protease</keyword>
<dbReference type="Pfam" id="PF09721">
    <property type="entry name" value="Exosortase_EpsH"/>
    <property type="match status" value="1"/>
</dbReference>
<dbReference type="NCBIfam" id="TIGR03109">
    <property type="entry name" value="exosort_XrtA"/>
    <property type="match status" value="1"/>
</dbReference>
<evidence type="ECO:0000256" key="5">
    <source>
        <dbReference type="ARBA" id="ARBA00022801"/>
    </source>
</evidence>